<proteinExistence type="predicted"/>
<name>A0A6P4ZU92_BRABE</name>
<feature type="region of interest" description="Disordered" evidence="1">
    <location>
        <begin position="1"/>
        <end position="22"/>
    </location>
</feature>
<gene>
    <name evidence="3 4" type="primary">LOC109476614</name>
</gene>
<dbReference type="Pfam" id="PF07004">
    <property type="entry name" value="SHIPPO-rpt"/>
    <property type="match status" value="5"/>
</dbReference>
<organism evidence="2 4">
    <name type="scientific">Branchiostoma belcheri</name>
    <name type="common">Amphioxus</name>
    <dbReference type="NCBI Taxonomy" id="7741"/>
    <lineage>
        <taxon>Eukaryota</taxon>
        <taxon>Metazoa</taxon>
        <taxon>Chordata</taxon>
        <taxon>Cephalochordata</taxon>
        <taxon>Leptocardii</taxon>
        <taxon>Amphioxiformes</taxon>
        <taxon>Branchiostomatidae</taxon>
        <taxon>Branchiostoma</taxon>
    </lineage>
</organism>
<feature type="region of interest" description="Disordered" evidence="1">
    <location>
        <begin position="27"/>
        <end position="46"/>
    </location>
</feature>
<protein>
    <submittedName>
        <fullName evidence="3 4">Outer dense fiber protein 3-like isoform X1</fullName>
    </submittedName>
</protein>
<dbReference type="RefSeq" id="XP_019633166.1">
    <property type="nucleotide sequence ID" value="XM_019777607.1"/>
</dbReference>
<dbReference type="InterPro" id="IPR051291">
    <property type="entry name" value="CIMAP"/>
</dbReference>
<dbReference type="RefSeq" id="XP_019633165.1">
    <property type="nucleotide sequence ID" value="XM_019777606.1"/>
</dbReference>
<dbReference type="PANTHER" id="PTHR21580">
    <property type="entry name" value="SHIPPO-1-RELATED"/>
    <property type="match status" value="1"/>
</dbReference>
<dbReference type="Proteomes" id="UP000515135">
    <property type="component" value="Unplaced"/>
</dbReference>
<dbReference type="GO" id="GO:0005856">
    <property type="term" value="C:cytoskeleton"/>
    <property type="evidence" value="ECO:0007669"/>
    <property type="project" value="TreeGrafter"/>
</dbReference>
<keyword evidence="2" id="KW-1185">Reference proteome</keyword>
<evidence type="ECO:0000313" key="3">
    <source>
        <dbReference type="RefSeq" id="XP_019633165.1"/>
    </source>
</evidence>
<dbReference type="AlphaFoldDB" id="A0A6P4ZU92"/>
<dbReference type="OrthoDB" id="429991at2759"/>
<accession>A0A6P4ZU92</accession>
<dbReference type="GeneID" id="109476614"/>
<evidence type="ECO:0000256" key="1">
    <source>
        <dbReference type="SAM" id="MobiDB-lite"/>
    </source>
</evidence>
<dbReference type="InterPro" id="IPR010736">
    <property type="entry name" value="SHIPPO-rpt"/>
</dbReference>
<dbReference type="PANTHER" id="PTHR21580:SF28">
    <property type="entry name" value="BOREALIN N-TERMINAL DOMAIN-CONTAINING PROTEIN-RELATED"/>
    <property type="match status" value="1"/>
</dbReference>
<evidence type="ECO:0000313" key="4">
    <source>
        <dbReference type="RefSeq" id="XP_019633166.1"/>
    </source>
</evidence>
<dbReference type="KEGG" id="bbel:109476614"/>
<reference evidence="3 4" key="1">
    <citation type="submission" date="2025-04" db="UniProtKB">
        <authorList>
            <consortium name="RefSeq"/>
        </authorList>
    </citation>
    <scope>IDENTIFICATION</scope>
    <source>
        <tissue evidence="3 4">Gonad</tissue>
    </source>
</reference>
<evidence type="ECO:0000313" key="2">
    <source>
        <dbReference type="Proteomes" id="UP000515135"/>
    </source>
</evidence>
<feature type="region of interest" description="Disordered" evidence="1">
    <location>
        <begin position="169"/>
        <end position="237"/>
    </location>
</feature>
<sequence>MGSNWQPTRPRGPIAAMYHSPGPKYMVPGSTGHTQTFATGAKKHDPTRKLAPAYSFGIRHNKYSNDCSPGPGYLVPSNILRQGKDGTPHYSLYSRPKDITMFSTPGPGAYAPEKSGRSASRTAPAYSLSSRTRGFKFDNTPAPNAYSLPAVVGPKAVGKTSAPNYSLTSRQKIGSFHEDLQKTPGPGTYRVTDPNINRGRAPLYSMTGRNQMPGDTTKKPGPGAHSPEKVYQNAKRKPPEFSFGIRHSEYIAPLIVDPSY</sequence>